<gene>
    <name evidence="3" type="ORF">DCF15_01380</name>
</gene>
<dbReference type="Proteomes" id="UP000249794">
    <property type="component" value="Unassembled WGS sequence"/>
</dbReference>
<dbReference type="GO" id="GO:0140291">
    <property type="term" value="P:peptidyl-glutamate ADP-deribosylation"/>
    <property type="evidence" value="ECO:0007669"/>
    <property type="project" value="TreeGrafter"/>
</dbReference>
<dbReference type="PANTHER" id="PTHR12521">
    <property type="entry name" value="PROTEIN C6ORF130"/>
    <property type="match status" value="1"/>
</dbReference>
<feature type="domain" description="Macro" evidence="2">
    <location>
        <begin position="1"/>
        <end position="155"/>
    </location>
</feature>
<dbReference type="EMBL" id="QBMP01000006">
    <property type="protein sequence ID" value="PZO60792.1"/>
    <property type="molecule type" value="Genomic_DNA"/>
</dbReference>
<sequence length="346" mass="38644">MLKLKRGNLLEEKTEALVNTVNCVGVMGRGVALQFKRAFPENFKQYHKACNNSEVQPGSMFTVATDSLLNPQYIINFPTKRHWRQKSSLEDIQAGLLALVQEVQTLGIRSIAIPPLGCGNGGLSWSAVKPLIVQAFESLPEVEVVLFEPAGAPADSEMKVVTSKPAMTAARATLIRALELYGLSGYRASRIEIQKLAYFLKAAGEPTLQKLEYQRFHYGPYAHDLNHALQRMEGHYIQGYGDGSDRAQIKILPAGHTAARNFLAQKQQAEQYLAQVGQLIEGFETPYGMEMLATLHWVAQEDPQAAQDCHVAIARVQEWSDRKKNLFKPHHLEIAWTHLKEKGWLG</sequence>
<dbReference type="AlphaFoldDB" id="A0A2W4XYI6"/>
<evidence type="ECO:0000313" key="4">
    <source>
        <dbReference type="Proteomes" id="UP000249794"/>
    </source>
</evidence>
<name>A0A2W4XYI6_9CYAN</name>
<evidence type="ECO:0000313" key="3">
    <source>
        <dbReference type="EMBL" id="PZO60792.1"/>
    </source>
</evidence>
<evidence type="ECO:0000259" key="2">
    <source>
        <dbReference type="PROSITE" id="PS51154"/>
    </source>
</evidence>
<evidence type="ECO:0000256" key="1">
    <source>
        <dbReference type="ARBA" id="ARBA00035885"/>
    </source>
</evidence>
<dbReference type="Gene3D" id="3.40.220.10">
    <property type="entry name" value="Leucine Aminopeptidase, subunit E, domain 1"/>
    <property type="match status" value="1"/>
</dbReference>
<reference evidence="3 4" key="2">
    <citation type="submission" date="2018-06" db="EMBL/GenBank/DDBJ databases">
        <title>Metagenomic assembly of (sub)arctic Cyanobacteria and their associated microbiome from non-axenic cultures.</title>
        <authorList>
            <person name="Baurain D."/>
        </authorList>
    </citation>
    <scope>NUCLEOTIDE SEQUENCE [LARGE SCALE GENOMIC DNA]</scope>
    <source>
        <strain evidence="3">ULC027bin1</strain>
    </source>
</reference>
<dbReference type="PROSITE" id="PS51154">
    <property type="entry name" value="MACRO"/>
    <property type="match status" value="1"/>
</dbReference>
<dbReference type="CDD" id="cd02901">
    <property type="entry name" value="Macro_Poa1p-like"/>
    <property type="match status" value="1"/>
</dbReference>
<dbReference type="Pfam" id="PF01661">
    <property type="entry name" value="Macro"/>
    <property type="match status" value="1"/>
</dbReference>
<organism evidence="3 4">
    <name type="scientific">Phormidesmis priestleyi</name>
    <dbReference type="NCBI Taxonomy" id="268141"/>
    <lineage>
        <taxon>Bacteria</taxon>
        <taxon>Bacillati</taxon>
        <taxon>Cyanobacteriota</taxon>
        <taxon>Cyanophyceae</taxon>
        <taxon>Leptolyngbyales</taxon>
        <taxon>Leptolyngbyaceae</taxon>
        <taxon>Phormidesmis</taxon>
    </lineage>
</organism>
<dbReference type="PANTHER" id="PTHR12521:SF0">
    <property type="entry name" value="ADP-RIBOSE GLYCOHYDROLASE OARD1"/>
    <property type="match status" value="1"/>
</dbReference>
<dbReference type="InterPro" id="IPR043472">
    <property type="entry name" value="Macro_dom-like"/>
</dbReference>
<dbReference type="InterPro" id="IPR002589">
    <property type="entry name" value="Macro_dom"/>
</dbReference>
<protein>
    <submittedName>
        <fullName evidence="3">Appr-1-p processing protein</fullName>
    </submittedName>
</protein>
<reference evidence="4" key="1">
    <citation type="submission" date="2018-04" db="EMBL/GenBank/DDBJ databases">
        <authorList>
            <person name="Cornet L."/>
        </authorList>
    </citation>
    <scope>NUCLEOTIDE SEQUENCE [LARGE SCALE GENOMIC DNA]</scope>
</reference>
<dbReference type="SMART" id="SM00506">
    <property type="entry name" value="A1pp"/>
    <property type="match status" value="1"/>
</dbReference>
<proteinExistence type="predicted"/>
<comment type="catalytic activity">
    <reaction evidence="1">
        <text>an N-(ADP-alpha-D-ribosyl)-thymidine in DNA + H2O = a thymidine in DNA + ADP-D-ribose</text>
        <dbReference type="Rhea" id="RHEA:71655"/>
        <dbReference type="Rhea" id="RHEA-COMP:13556"/>
        <dbReference type="Rhea" id="RHEA-COMP:18051"/>
        <dbReference type="ChEBI" id="CHEBI:15377"/>
        <dbReference type="ChEBI" id="CHEBI:57967"/>
        <dbReference type="ChEBI" id="CHEBI:137386"/>
        <dbReference type="ChEBI" id="CHEBI:191199"/>
    </reaction>
    <physiologicalReaction direction="left-to-right" evidence="1">
        <dbReference type="Rhea" id="RHEA:71656"/>
    </physiologicalReaction>
</comment>
<dbReference type="SUPFAM" id="SSF52949">
    <property type="entry name" value="Macro domain-like"/>
    <property type="match status" value="1"/>
</dbReference>
<comment type="caution">
    <text evidence="3">The sequence shown here is derived from an EMBL/GenBank/DDBJ whole genome shotgun (WGS) entry which is preliminary data.</text>
</comment>
<dbReference type="InterPro" id="IPR050892">
    <property type="entry name" value="ADP-ribose_metab_enzymes"/>
</dbReference>
<accession>A0A2W4XYI6</accession>